<reference evidence="2 3" key="1">
    <citation type="submission" date="2018-03" db="EMBL/GenBank/DDBJ databases">
        <title>Genomic Encyclopedia of Archaeal and Bacterial Type Strains, Phase II (KMG-II): from individual species to whole genera.</title>
        <authorList>
            <person name="Goeker M."/>
        </authorList>
    </citation>
    <scope>NUCLEOTIDE SEQUENCE [LARGE SCALE GENOMIC DNA]</scope>
    <source>
        <strain evidence="2 3">DSM 45601</strain>
    </source>
</reference>
<gene>
    <name evidence="2" type="ORF">CLV72_11280</name>
</gene>
<evidence type="ECO:0000313" key="3">
    <source>
        <dbReference type="Proteomes" id="UP000237846"/>
    </source>
</evidence>
<sequence length="195" mass="21696">MPKDPWRCDQHSVGILITRPGDDGPEYVVITRDGDGPSGVAPVAGHVFDEFDGPEEALTFEVSEEVGQTVSDYRLVAEGWRPNRCGPSQYLPDGHSGEAGHYWWIYEATVFEGYPLRPQKGETRDARWVTAATLQTLAERTAAYTRSDVSEDEWQRNPGLEPVWCHWLTHLGTITLPKADLKRIAQRAAAVPVPA</sequence>
<dbReference type="PROSITE" id="PS51462">
    <property type="entry name" value="NUDIX"/>
    <property type="match status" value="1"/>
</dbReference>
<evidence type="ECO:0000313" key="2">
    <source>
        <dbReference type="EMBL" id="PRX92007.1"/>
    </source>
</evidence>
<dbReference type="RefSeq" id="WP_170141174.1">
    <property type="nucleotide sequence ID" value="NZ_PVZC01000012.1"/>
</dbReference>
<comment type="caution">
    <text evidence="2">The sequence shown here is derived from an EMBL/GenBank/DDBJ whole genome shotgun (WGS) entry which is preliminary data.</text>
</comment>
<feature type="domain" description="Nudix hydrolase" evidence="1">
    <location>
        <begin position="8"/>
        <end position="157"/>
    </location>
</feature>
<proteinExistence type="predicted"/>
<dbReference type="EMBL" id="PVZC01000012">
    <property type="protein sequence ID" value="PRX92007.1"/>
    <property type="molecule type" value="Genomic_DNA"/>
</dbReference>
<evidence type="ECO:0000259" key="1">
    <source>
        <dbReference type="PROSITE" id="PS51462"/>
    </source>
</evidence>
<name>A0A2T0PSY5_9ACTN</name>
<dbReference type="SUPFAM" id="SSF55811">
    <property type="entry name" value="Nudix"/>
    <property type="match status" value="1"/>
</dbReference>
<dbReference type="InterPro" id="IPR015797">
    <property type="entry name" value="NUDIX_hydrolase-like_dom_sf"/>
</dbReference>
<keyword evidence="3" id="KW-1185">Reference proteome</keyword>
<organism evidence="2 3">
    <name type="scientific">Allonocardiopsis opalescens</name>
    <dbReference type="NCBI Taxonomy" id="1144618"/>
    <lineage>
        <taxon>Bacteria</taxon>
        <taxon>Bacillati</taxon>
        <taxon>Actinomycetota</taxon>
        <taxon>Actinomycetes</taxon>
        <taxon>Streptosporangiales</taxon>
        <taxon>Allonocardiopsis</taxon>
    </lineage>
</organism>
<dbReference type="InterPro" id="IPR000086">
    <property type="entry name" value="NUDIX_hydrolase_dom"/>
</dbReference>
<dbReference type="Gene3D" id="3.90.79.10">
    <property type="entry name" value="Nucleoside Triphosphate Pyrophosphohydrolase"/>
    <property type="match status" value="1"/>
</dbReference>
<dbReference type="CDD" id="cd02883">
    <property type="entry name" value="NUDIX_Hydrolase"/>
    <property type="match status" value="1"/>
</dbReference>
<dbReference type="Pfam" id="PF00293">
    <property type="entry name" value="NUDIX"/>
    <property type="match status" value="1"/>
</dbReference>
<protein>
    <submittedName>
        <fullName evidence="2">NUDIX domain-containing protein</fullName>
    </submittedName>
</protein>
<accession>A0A2T0PSY5</accession>
<dbReference type="AlphaFoldDB" id="A0A2T0PSY5"/>
<dbReference type="Proteomes" id="UP000237846">
    <property type="component" value="Unassembled WGS sequence"/>
</dbReference>